<dbReference type="RefSeq" id="WP_142044128.1">
    <property type="nucleotide sequence ID" value="NZ_JBHTGS010000002.1"/>
</dbReference>
<evidence type="ECO:0000313" key="3">
    <source>
        <dbReference type="EMBL" id="TQL79087.1"/>
    </source>
</evidence>
<keyword evidence="4" id="KW-1185">Reference proteome</keyword>
<keyword evidence="1" id="KW-1133">Transmembrane helix</keyword>
<feature type="transmembrane region" description="Helical" evidence="1">
    <location>
        <begin position="87"/>
        <end position="107"/>
    </location>
</feature>
<accession>A0A543B2M5</accession>
<dbReference type="EMBL" id="VFOW01000001">
    <property type="protein sequence ID" value="TQL79087.1"/>
    <property type="molecule type" value="Genomic_DNA"/>
</dbReference>
<name>A0A543B2M5_9ACTN</name>
<dbReference type="AlphaFoldDB" id="A0A543B2M5"/>
<evidence type="ECO:0000256" key="1">
    <source>
        <dbReference type="SAM" id="Phobius"/>
    </source>
</evidence>
<dbReference type="OrthoDB" id="3297195at2"/>
<keyword evidence="1" id="KW-0812">Transmembrane</keyword>
<keyword evidence="1" id="KW-0472">Membrane</keyword>
<feature type="transmembrane region" description="Helical" evidence="1">
    <location>
        <begin position="63"/>
        <end position="81"/>
    </location>
</feature>
<keyword evidence="2" id="KW-0732">Signal</keyword>
<feature type="chain" id="PRO_5022125575" description="SPW repeat-containing protein" evidence="2">
    <location>
        <begin position="24"/>
        <end position="133"/>
    </location>
</feature>
<feature type="transmembrane region" description="Helical" evidence="1">
    <location>
        <begin position="33"/>
        <end position="56"/>
    </location>
</feature>
<organism evidence="3 4">
    <name type="scientific">Stackebrandtia endophytica</name>
    <dbReference type="NCBI Taxonomy" id="1496996"/>
    <lineage>
        <taxon>Bacteria</taxon>
        <taxon>Bacillati</taxon>
        <taxon>Actinomycetota</taxon>
        <taxon>Actinomycetes</taxon>
        <taxon>Glycomycetales</taxon>
        <taxon>Glycomycetaceae</taxon>
        <taxon>Stackebrandtia</taxon>
    </lineage>
</organism>
<dbReference type="Proteomes" id="UP000317043">
    <property type="component" value="Unassembled WGS sequence"/>
</dbReference>
<reference evidence="3 4" key="1">
    <citation type="submission" date="2019-06" db="EMBL/GenBank/DDBJ databases">
        <title>Sequencing the genomes of 1000 actinobacteria strains.</title>
        <authorList>
            <person name="Klenk H.-P."/>
        </authorList>
    </citation>
    <scope>NUCLEOTIDE SEQUENCE [LARGE SCALE GENOMIC DNA]</scope>
    <source>
        <strain evidence="3 4">DSM 45928</strain>
    </source>
</reference>
<evidence type="ECO:0000256" key="2">
    <source>
        <dbReference type="SAM" id="SignalP"/>
    </source>
</evidence>
<gene>
    <name evidence="3" type="ORF">FB566_4688</name>
</gene>
<comment type="caution">
    <text evidence="3">The sequence shown here is derived from an EMBL/GenBank/DDBJ whole genome shotgun (WGS) entry which is preliminary data.</text>
</comment>
<evidence type="ECO:0008006" key="5">
    <source>
        <dbReference type="Google" id="ProtNLM"/>
    </source>
</evidence>
<proteinExistence type="predicted"/>
<evidence type="ECO:0000313" key="4">
    <source>
        <dbReference type="Proteomes" id="UP000317043"/>
    </source>
</evidence>
<protein>
    <recommendedName>
        <fullName evidence="5">SPW repeat-containing protein</fullName>
    </recommendedName>
</protein>
<dbReference type="InParanoid" id="A0A543B2M5"/>
<feature type="signal peptide" evidence="2">
    <location>
        <begin position="1"/>
        <end position="23"/>
    </location>
</feature>
<sequence length="133" mass="14232">MRKFAMVAGVVLSVLAVSSPAYAYAHDRVANPWLHTVMDVLTLIVVTSPLWTAYFWGAARKRGLLALIAVVQSPAAVFAFVPIPDPMLHAVALLAGLTITGVSLWYARRATRTELAAPVSTSEVTEGRLAATE</sequence>